<proteinExistence type="predicted"/>
<organism evidence="1 2">
    <name type="scientific">Trinickia violacea</name>
    <dbReference type="NCBI Taxonomy" id="2571746"/>
    <lineage>
        <taxon>Bacteria</taxon>
        <taxon>Pseudomonadati</taxon>
        <taxon>Pseudomonadota</taxon>
        <taxon>Betaproteobacteria</taxon>
        <taxon>Burkholderiales</taxon>
        <taxon>Burkholderiaceae</taxon>
        <taxon>Trinickia</taxon>
    </lineage>
</organism>
<dbReference type="OrthoDB" id="8909281at2"/>
<dbReference type="KEGG" id="tvl:FAZ95_00945"/>
<evidence type="ECO:0000313" key="2">
    <source>
        <dbReference type="Proteomes" id="UP000298656"/>
    </source>
</evidence>
<name>A0A4P8IM53_9BURK</name>
<accession>A0A4P8IM53</accession>
<dbReference type="EMBL" id="CP040077">
    <property type="protein sequence ID" value="QCP47874.1"/>
    <property type="molecule type" value="Genomic_DNA"/>
</dbReference>
<evidence type="ECO:0000313" key="1">
    <source>
        <dbReference type="EMBL" id="QCP47874.1"/>
    </source>
</evidence>
<sequence length="129" mass="14454">MSPWREKALLLEHPTIYRLLESRFANTERLECGDGWYDIIAELSGKLEAEARRVRDDLTVIQVKEKLGALRIYCRGAVTEAVRDWVASAECHSMRTCEFCGSPGTLRKGAGRMRTLCAPCAVAVGYLCD</sequence>
<gene>
    <name evidence="1" type="ORF">FAZ95_00945</name>
</gene>
<keyword evidence="2" id="KW-1185">Reference proteome</keyword>
<dbReference type="RefSeq" id="WP_137330716.1">
    <property type="nucleotide sequence ID" value="NZ_CP040077.1"/>
</dbReference>
<protein>
    <submittedName>
        <fullName evidence="1">Uncharacterized protein</fullName>
    </submittedName>
</protein>
<reference evidence="1 2" key="1">
    <citation type="submission" date="2019-05" db="EMBL/GenBank/DDBJ databases">
        <title>Burkholderia sp. DHOD12, isolated from subtropical forest soil.</title>
        <authorList>
            <person name="Gao Z.-H."/>
            <person name="Qiu L.-H."/>
        </authorList>
    </citation>
    <scope>NUCLEOTIDE SEQUENCE [LARGE SCALE GENOMIC DNA]</scope>
    <source>
        <strain evidence="1 2">DHOD12</strain>
    </source>
</reference>
<dbReference type="Proteomes" id="UP000298656">
    <property type="component" value="Chromosome 1"/>
</dbReference>
<dbReference type="AlphaFoldDB" id="A0A4P8IM53"/>